<name>A0AAV0FFX7_9ASTE</name>
<reference evidence="3" key="1">
    <citation type="submission" date="2022-07" db="EMBL/GenBank/DDBJ databases">
        <authorList>
            <person name="Macas J."/>
            <person name="Novak P."/>
            <person name="Neumann P."/>
        </authorList>
    </citation>
    <scope>NUCLEOTIDE SEQUENCE</scope>
</reference>
<dbReference type="PANTHER" id="PTHR11697">
    <property type="entry name" value="GENERAL TRANSCRIPTION FACTOR 2-RELATED ZINC FINGER PROTEIN"/>
    <property type="match status" value="1"/>
</dbReference>
<feature type="domain" description="TTF-type" evidence="2">
    <location>
        <begin position="99"/>
        <end position="197"/>
    </location>
</feature>
<dbReference type="Proteomes" id="UP001152523">
    <property type="component" value="Unassembled WGS sequence"/>
</dbReference>
<accession>A0AAV0FFX7</accession>
<dbReference type="InterPro" id="IPR025398">
    <property type="entry name" value="DUF4371"/>
</dbReference>
<keyword evidence="4" id="KW-1185">Reference proteome</keyword>
<dbReference type="InterPro" id="IPR012337">
    <property type="entry name" value="RNaseH-like_sf"/>
</dbReference>
<dbReference type="Pfam" id="PF14291">
    <property type="entry name" value="DUF4371"/>
    <property type="match status" value="1"/>
</dbReference>
<evidence type="ECO:0000313" key="3">
    <source>
        <dbReference type="EMBL" id="CAH9134490.1"/>
    </source>
</evidence>
<dbReference type="InterPro" id="IPR008906">
    <property type="entry name" value="HATC_C_dom"/>
</dbReference>
<dbReference type="EMBL" id="CAMAPF010000982">
    <property type="protein sequence ID" value="CAH9134490.1"/>
    <property type="molecule type" value="Genomic_DNA"/>
</dbReference>
<dbReference type="GO" id="GO:0046983">
    <property type="term" value="F:protein dimerization activity"/>
    <property type="evidence" value="ECO:0007669"/>
    <property type="project" value="InterPro"/>
</dbReference>
<feature type="region of interest" description="Disordered" evidence="1">
    <location>
        <begin position="1"/>
        <end position="27"/>
    </location>
</feature>
<dbReference type="InterPro" id="IPR006580">
    <property type="entry name" value="Znf_TTF"/>
</dbReference>
<organism evidence="3 4">
    <name type="scientific">Cuscuta epithymum</name>
    <dbReference type="NCBI Taxonomy" id="186058"/>
    <lineage>
        <taxon>Eukaryota</taxon>
        <taxon>Viridiplantae</taxon>
        <taxon>Streptophyta</taxon>
        <taxon>Embryophyta</taxon>
        <taxon>Tracheophyta</taxon>
        <taxon>Spermatophyta</taxon>
        <taxon>Magnoliopsida</taxon>
        <taxon>eudicotyledons</taxon>
        <taxon>Gunneridae</taxon>
        <taxon>Pentapetalae</taxon>
        <taxon>asterids</taxon>
        <taxon>lamiids</taxon>
        <taxon>Solanales</taxon>
        <taxon>Convolvulaceae</taxon>
        <taxon>Cuscuteae</taxon>
        <taxon>Cuscuta</taxon>
        <taxon>Cuscuta subgen. Cuscuta</taxon>
    </lineage>
</organism>
<dbReference type="SUPFAM" id="SSF53098">
    <property type="entry name" value="Ribonuclease H-like"/>
    <property type="match status" value="1"/>
</dbReference>
<evidence type="ECO:0000256" key="1">
    <source>
        <dbReference type="SAM" id="MobiDB-lite"/>
    </source>
</evidence>
<gene>
    <name evidence="3" type="ORF">CEPIT_LOCUS33766</name>
</gene>
<dbReference type="SMART" id="SM00597">
    <property type="entry name" value="ZnF_TTF"/>
    <property type="match status" value="1"/>
</dbReference>
<dbReference type="Pfam" id="PF05699">
    <property type="entry name" value="Dimer_Tnp_hAT"/>
    <property type="match status" value="1"/>
</dbReference>
<protein>
    <recommendedName>
        <fullName evidence="2">TTF-type domain-containing protein</fullName>
    </recommendedName>
</protein>
<evidence type="ECO:0000313" key="4">
    <source>
        <dbReference type="Proteomes" id="UP001152523"/>
    </source>
</evidence>
<dbReference type="InterPro" id="IPR055298">
    <property type="entry name" value="AtLOH3-like"/>
</dbReference>
<proteinExistence type="predicted"/>
<evidence type="ECO:0000259" key="2">
    <source>
        <dbReference type="SMART" id="SM00597"/>
    </source>
</evidence>
<comment type="caution">
    <text evidence="3">The sequence shown here is derived from an EMBL/GenBank/DDBJ whole genome shotgun (WGS) entry which is preliminary data.</text>
</comment>
<dbReference type="AlphaFoldDB" id="A0AAV0FFX7"/>
<dbReference type="PANTHER" id="PTHR11697:SF230">
    <property type="entry name" value="ZINC FINGER, MYM DOMAIN CONTAINING 1"/>
    <property type="match status" value="1"/>
</dbReference>
<sequence length="806" mass="92807">MKKQTSIDSHFKRKTVDSSCSPSNPVNAETVNVEVTNTSKYLGCSSLSFDIKNLERDPGKRPQIWEYPVNQRDEVIRAYLEMGPYQIHLAKYPLSDDKRPRRFQFSWFQKFHWLEYSPTQDAAYCFPCYLFAKPITRHGTDAFTLKGFKSWKKVNDGANCALLNHVGQDPCSPHNNSWKSCQELLNQSCHIDKVIEAQTLEVKEGNRLRVMTSIDVVWWLASQGCALRGHDESSTSRNRGNFLEMVSLLASYNEQVASVVLDNAPKNSMYTSPKIQKEILHIHANKVRHKIRHDIGDSKFCILVDEARDESKREKMAIILRFVDEKGFIREHFFDVVHVRDTAALTLKKEICAVLSRFCLDVQNIRGQGYDGASNMRGEWNGLKALFLNDCPYAYYVHCLAHRLQLALVAASREVKYVHNFFTDLVFIINVTSSSCKRNDELKEAQALEIARLLEIGELETGRGLNQVGTLQRAGETRWSSHFSSVCSLIRMFAATCSVLEDVEENGNNYSTRGDAAGALKKIKSFDFVFLFHLIKEIMGITDLLCQHLQKKSQDIVNAMHLVSSTKLLIQKLREDGWDNFLEIVKEFCKKHEIEVPNMKSPYVAKRKRNDQEGFDIERHYRVDMFYATIDSQLLELNSRFSEQIMDLLTLSGALDPKDSYKSFNIDDICSLVDKYYPFDFIEQEKVGLRFQLQHYKLNVLNHPKLANLSTMGELCQGLAETEMSKVYFLIDRLIRLLLTLPVSTATTERAFSAMKIIKTRLRNKMEDEYLADNLVVYIEREIAKTFDSKAIIEEFISLKERRAQF</sequence>